<dbReference type="EMBL" id="CAMAPF010000030">
    <property type="protein sequence ID" value="CAH9076640.1"/>
    <property type="molecule type" value="Genomic_DNA"/>
</dbReference>
<dbReference type="GO" id="GO:0008233">
    <property type="term" value="F:peptidase activity"/>
    <property type="evidence" value="ECO:0007669"/>
    <property type="project" value="UniProtKB-KW"/>
</dbReference>
<evidence type="ECO:0008006" key="6">
    <source>
        <dbReference type="Google" id="ProtNLM"/>
    </source>
</evidence>
<evidence type="ECO:0000259" key="2">
    <source>
        <dbReference type="Pfam" id="PF13976"/>
    </source>
</evidence>
<feature type="domain" description="GAG-pre-integrase" evidence="2">
    <location>
        <begin position="97"/>
        <end position="160"/>
    </location>
</feature>
<gene>
    <name evidence="4" type="ORF">CEPIT_LOCUS5967</name>
</gene>
<dbReference type="InterPro" id="IPR039537">
    <property type="entry name" value="Retrotran_Ty1/copia-like"/>
</dbReference>
<accession>A0AAV0CGD6</accession>
<reference evidence="4" key="1">
    <citation type="submission" date="2022-07" db="EMBL/GenBank/DDBJ databases">
        <authorList>
            <person name="Macas J."/>
            <person name="Novak P."/>
            <person name="Neumann P."/>
        </authorList>
    </citation>
    <scope>NUCLEOTIDE SEQUENCE</scope>
</reference>
<keyword evidence="5" id="KW-1185">Reference proteome</keyword>
<protein>
    <recommendedName>
        <fullName evidence="6">GAG-pre-integrase domain-containing protein</fullName>
    </recommendedName>
</protein>
<dbReference type="GO" id="GO:0006508">
    <property type="term" value="P:proteolysis"/>
    <property type="evidence" value="ECO:0007669"/>
    <property type="project" value="UniProtKB-KW"/>
</dbReference>
<dbReference type="Proteomes" id="UP001152523">
    <property type="component" value="Unassembled WGS sequence"/>
</dbReference>
<organism evidence="4 5">
    <name type="scientific">Cuscuta epithymum</name>
    <dbReference type="NCBI Taxonomy" id="186058"/>
    <lineage>
        <taxon>Eukaryota</taxon>
        <taxon>Viridiplantae</taxon>
        <taxon>Streptophyta</taxon>
        <taxon>Embryophyta</taxon>
        <taxon>Tracheophyta</taxon>
        <taxon>Spermatophyta</taxon>
        <taxon>Magnoliopsida</taxon>
        <taxon>eudicotyledons</taxon>
        <taxon>Gunneridae</taxon>
        <taxon>Pentapetalae</taxon>
        <taxon>asterids</taxon>
        <taxon>lamiids</taxon>
        <taxon>Solanales</taxon>
        <taxon>Convolvulaceae</taxon>
        <taxon>Cuscuteae</taxon>
        <taxon>Cuscuta</taxon>
        <taxon>Cuscuta subgen. Cuscuta</taxon>
    </lineage>
</organism>
<proteinExistence type="predicted"/>
<keyword evidence="1" id="KW-0378">Hydrolase</keyword>
<name>A0AAV0CGD6_9ASTE</name>
<dbReference type="AlphaFoldDB" id="A0AAV0CGD6"/>
<dbReference type="Pfam" id="PF22936">
    <property type="entry name" value="Pol_BBD"/>
    <property type="match status" value="1"/>
</dbReference>
<dbReference type="InterPro" id="IPR054722">
    <property type="entry name" value="PolX-like_BBD"/>
</dbReference>
<keyword evidence="1" id="KW-0645">Protease</keyword>
<dbReference type="SUPFAM" id="SSF53098">
    <property type="entry name" value="Ribonuclease H-like"/>
    <property type="match status" value="1"/>
</dbReference>
<sequence length="208" mass="23540">MCVVIYPYCVMLNLLSHVPCDCQMGKTVMATHEGRVILTDDLHLNNVLFVPKLHCNLISVSQLSDQLNCFIQFACSLCVIQDRLSRRLIGMSERRDGLYYLQETHAAHILAIKDSRSLVVELWHQRMGHPSSQVIEKLAPVSGLKHVGGFPCDVCFRAKQTRDSFPTSLTKTHKPFELVHCDLWGPYNSPSSCGARYFLTLVDDYSRA</sequence>
<feature type="non-terminal residue" evidence="4">
    <location>
        <position position="208"/>
    </location>
</feature>
<dbReference type="InterPro" id="IPR036397">
    <property type="entry name" value="RNaseH_sf"/>
</dbReference>
<evidence type="ECO:0000313" key="4">
    <source>
        <dbReference type="EMBL" id="CAH9076640.1"/>
    </source>
</evidence>
<comment type="caution">
    <text evidence="4">The sequence shown here is derived from an EMBL/GenBank/DDBJ whole genome shotgun (WGS) entry which is preliminary data.</text>
</comment>
<dbReference type="Pfam" id="PF13976">
    <property type="entry name" value="gag_pre-integrs"/>
    <property type="match status" value="1"/>
</dbReference>
<dbReference type="PANTHER" id="PTHR42648:SF31">
    <property type="entry name" value="RNA-DIRECTED DNA POLYMERASE"/>
    <property type="match status" value="1"/>
</dbReference>
<evidence type="ECO:0000259" key="3">
    <source>
        <dbReference type="Pfam" id="PF22936"/>
    </source>
</evidence>
<dbReference type="PANTHER" id="PTHR42648">
    <property type="entry name" value="TRANSPOSASE, PUTATIVE-RELATED"/>
    <property type="match status" value="1"/>
</dbReference>
<feature type="domain" description="Retrovirus-related Pol polyprotein from transposon TNT 1-94-like beta-barrel" evidence="3">
    <location>
        <begin position="25"/>
        <end position="65"/>
    </location>
</feature>
<dbReference type="InterPro" id="IPR012337">
    <property type="entry name" value="RNaseH-like_sf"/>
</dbReference>
<dbReference type="InterPro" id="IPR025724">
    <property type="entry name" value="GAG-pre-integrase_dom"/>
</dbReference>
<dbReference type="Gene3D" id="3.30.420.10">
    <property type="entry name" value="Ribonuclease H-like superfamily/Ribonuclease H"/>
    <property type="match status" value="1"/>
</dbReference>
<dbReference type="GO" id="GO:0003676">
    <property type="term" value="F:nucleic acid binding"/>
    <property type="evidence" value="ECO:0007669"/>
    <property type="project" value="InterPro"/>
</dbReference>
<evidence type="ECO:0000313" key="5">
    <source>
        <dbReference type="Proteomes" id="UP001152523"/>
    </source>
</evidence>
<evidence type="ECO:0000256" key="1">
    <source>
        <dbReference type="ARBA" id="ARBA00022670"/>
    </source>
</evidence>